<proteinExistence type="predicted"/>
<dbReference type="RefSeq" id="WP_304994820.1">
    <property type="nucleotide sequence ID" value="NZ_CP101717.1"/>
</dbReference>
<reference evidence="2" key="1">
    <citation type="submission" date="2022-07" db="EMBL/GenBank/DDBJ databases">
        <title>Complete genome sequence of Salinispirillum sp. LH10-3-1 capable of multiple carbohydrate inversion isolated from a soda lake.</title>
        <authorList>
            <person name="Liu J."/>
            <person name="Zhai Y."/>
            <person name="Zhang H."/>
            <person name="Yang H."/>
            <person name="Qu J."/>
            <person name="Li J."/>
        </authorList>
    </citation>
    <scope>NUCLEOTIDE SEQUENCE</scope>
    <source>
        <strain evidence="2">LH 10-3-1</strain>
    </source>
</reference>
<protein>
    <submittedName>
        <fullName evidence="2">Uncharacterized protein</fullName>
    </submittedName>
</protein>
<keyword evidence="1" id="KW-1133">Transmembrane helix</keyword>
<gene>
    <name evidence="2" type="ORF">NFC81_12560</name>
</gene>
<keyword evidence="1" id="KW-0472">Membrane</keyword>
<evidence type="ECO:0000313" key="2">
    <source>
        <dbReference type="EMBL" id="WLD57535.1"/>
    </source>
</evidence>
<evidence type="ECO:0000256" key="1">
    <source>
        <dbReference type="SAM" id="Phobius"/>
    </source>
</evidence>
<sequence length="65" mass="7404">MRNPIVKLVIFLVIMAIILITLVSLEQRRRQPEFSPVFFSKAPDVQQSLERQSALPPQESLSLIA</sequence>
<organism evidence="2">
    <name type="scientific">Salinispirillum sp. LH 10-3-1</name>
    <dbReference type="NCBI Taxonomy" id="2952525"/>
    <lineage>
        <taxon>Bacteria</taxon>
        <taxon>Pseudomonadati</taxon>
        <taxon>Pseudomonadota</taxon>
        <taxon>Gammaproteobacteria</taxon>
        <taxon>Oceanospirillales</taxon>
        <taxon>Saccharospirillaceae</taxon>
        <taxon>Salinispirillum</taxon>
    </lineage>
</organism>
<keyword evidence="1" id="KW-0812">Transmembrane</keyword>
<feature type="transmembrane region" description="Helical" evidence="1">
    <location>
        <begin position="6"/>
        <end position="25"/>
    </location>
</feature>
<dbReference type="EMBL" id="CP101717">
    <property type="protein sequence ID" value="WLD57535.1"/>
    <property type="molecule type" value="Genomic_DNA"/>
</dbReference>
<accession>A0AB38YE67</accession>
<name>A0AB38YE67_9GAMM</name>
<dbReference type="AlphaFoldDB" id="A0AB38YE67"/>